<dbReference type="GO" id="GO:0008173">
    <property type="term" value="F:RNA methyltransferase activity"/>
    <property type="evidence" value="ECO:0007669"/>
    <property type="project" value="UniProtKB-UniRule"/>
</dbReference>
<comment type="caution">
    <text evidence="8">The sequence shown here is derived from an EMBL/GenBank/DDBJ whole genome shotgun (WGS) entry which is preliminary data.</text>
</comment>
<keyword evidence="2 6" id="KW-0489">Methyltransferase</keyword>
<keyword evidence="9" id="KW-1185">Reference proteome</keyword>
<dbReference type="PANTHER" id="PTHR12315">
    <property type="entry name" value="BICOID-INTERACTING PROTEIN RELATED"/>
    <property type="match status" value="1"/>
</dbReference>
<evidence type="ECO:0000313" key="8">
    <source>
        <dbReference type="EMBL" id="KAK2711216.1"/>
    </source>
</evidence>
<dbReference type="InterPro" id="IPR010675">
    <property type="entry name" value="Bin3_C"/>
</dbReference>
<evidence type="ECO:0000256" key="3">
    <source>
        <dbReference type="ARBA" id="ARBA00022679"/>
    </source>
</evidence>
<dbReference type="PROSITE" id="PS51515">
    <property type="entry name" value="BIN3_SAM"/>
    <property type="match status" value="1"/>
</dbReference>
<gene>
    <name evidence="8" type="ORF">QYM36_012406</name>
</gene>
<evidence type="ECO:0000256" key="4">
    <source>
        <dbReference type="ARBA" id="ARBA00022691"/>
    </source>
</evidence>
<name>A0AA88HP26_ARTSF</name>
<dbReference type="EC" id="2.1.1.-" evidence="6"/>
<dbReference type="Gene3D" id="3.40.50.150">
    <property type="entry name" value="Vaccinia Virus protein VP39"/>
    <property type="match status" value="1"/>
</dbReference>
<dbReference type="AlphaFoldDB" id="A0AA88HP26"/>
<evidence type="ECO:0000259" key="7">
    <source>
        <dbReference type="PROSITE" id="PS51515"/>
    </source>
</evidence>
<dbReference type="InterPro" id="IPR024160">
    <property type="entry name" value="BIN3_SAM-bd_dom"/>
</dbReference>
<keyword evidence="4 5" id="KW-0949">S-adenosyl-L-methionine</keyword>
<dbReference type="EMBL" id="JAVRJZ010000016">
    <property type="protein sequence ID" value="KAK2711216.1"/>
    <property type="molecule type" value="Genomic_DNA"/>
</dbReference>
<dbReference type="PANTHER" id="PTHR12315:SF0">
    <property type="entry name" value="7SK SNRNA METHYLPHOSPHATE CAPPING ENZYME"/>
    <property type="match status" value="1"/>
</dbReference>
<dbReference type="GO" id="GO:0017069">
    <property type="term" value="F:snRNA binding"/>
    <property type="evidence" value="ECO:0007669"/>
    <property type="project" value="TreeGrafter"/>
</dbReference>
<keyword evidence="3 6" id="KW-0808">Transferase</keyword>
<feature type="domain" description="Bin3-type SAM" evidence="7">
    <location>
        <begin position="1"/>
        <end position="128"/>
    </location>
</feature>
<dbReference type="InterPro" id="IPR039772">
    <property type="entry name" value="Bin3-like"/>
</dbReference>
<proteinExistence type="inferred from homology"/>
<dbReference type="GO" id="GO:0040031">
    <property type="term" value="P:snRNA modification"/>
    <property type="evidence" value="ECO:0007669"/>
    <property type="project" value="TreeGrafter"/>
</dbReference>
<comment type="similarity">
    <text evidence="1 6">Belongs to the methyltransferase superfamily.</text>
</comment>
<feature type="non-terminal residue" evidence="8">
    <location>
        <position position="1"/>
    </location>
</feature>
<evidence type="ECO:0000256" key="2">
    <source>
        <dbReference type="ARBA" id="ARBA00022603"/>
    </source>
</evidence>
<accession>A0AA88HP26</accession>
<protein>
    <recommendedName>
        <fullName evidence="6">RNA methyltransferase</fullName>
        <ecNumber evidence="6">2.1.1.-</ecNumber>
    </recommendedName>
</protein>
<evidence type="ECO:0000256" key="1">
    <source>
        <dbReference type="ARBA" id="ARBA00008361"/>
    </source>
</evidence>
<sequence>SNYVLVSDDLLSLESPQYDTILCLSVTKWVHLNWGDEGVERLFKRAFKQLKPGGKLYLEPQDWRSYKSKKKLDPKITSNFESIRLRPYMFPDYLKKEVGFSHFEIIQVPEHKSLGFQRPIYVYHKTNPTHHITKGVKLSHEQSFVEEIQDKDNLYIKTDENNDDVTLESNEVVHDPLSVEEIRDKDDLNIKIVDNNDDVTIEDGEGLCCIKVADEVLENVENDSVVDVEELNVT</sequence>
<dbReference type="GO" id="GO:0008171">
    <property type="term" value="F:O-methyltransferase activity"/>
    <property type="evidence" value="ECO:0007669"/>
    <property type="project" value="UniProtKB-UniRule"/>
</dbReference>
<dbReference type="Proteomes" id="UP001187531">
    <property type="component" value="Unassembled WGS sequence"/>
</dbReference>
<evidence type="ECO:0000256" key="6">
    <source>
        <dbReference type="RuleBase" id="RU367087"/>
    </source>
</evidence>
<dbReference type="CDD" id="cd02440">
    <property type="entry name" value="AdoMet_MTases"/>
    <property type="match status" value="1"/>
</dbReference>
<dbReference type="InterPro" id="IPR029063">
    <property type="entry name" value="SAM-dependent_MTases_sf"/>
</dbReference>
<dbReference type="GO" id="GO:0032259">
    <property type="term" value="P:methylation"/>
    <property type="evidence" value="ECO:0007669"/>
    <property type="project" value="UniProtKB-KW"/>
</dbReference>
<dbReference type="SUPFAM" id="SSF53335">
    <property type="entry name" value="S-adenosyl-L-methionine-dependent methyltransferases"/>
    <property type="match status" value="1"/>
</dbReference>
<reference evidence="8" key="1">
    <citation type="submission" date="2023-07" db="EMBL/GenBank/DDBJ databases">
        <title>Chromosome-level genome assembly of Artemia franciscana.</title>
        <authorList>
            <person name="Jo E."/>
        </authorList>
    </citation>
    <scope>NUCLEOTIDE SEQUENCE</scope>
    <source>
        <tissue evidence="8">Whole body</tissue>
    </source>
</reference>
<dbReference type="Pfam" id="PF06859">
    <property type="entry name" value="Bin3"/>
    <property type="match status" value="1"/>
</dbReference>
<evidence type="ECO:0000313" key="9">
    <source>
        <dbReference type="Proteomes" id="UP001187531"/>
    </source>
</evidence>
<organism evidence="8 9">
    <name type="scientific">Artemia franciscana</name>
    <name type="common">Brine shrimp</name>
    <name type="synonym">Artemia sanfranciscana</name>
    <dbReference type="NCBI Taxonomy" id="6661"/>
    <lineage>
        <taxon>Eukaryota</taxon>
        <taxon>Metazoa</taxon>
        <taxon>Ecdysozoa</taxon>
        <taxon>Arthropoda</taxon>
        <taxon>Crustacea</taxon>
        <taxon>Branchiopoda</taxon>
        <taxon>Anostraca</taxon>
        <taxon>Artemiidae</taxon>
        <taxon>Artemia</taxon>
    </lineage>
</organism>
<evidence type="ECO:0000256" key="5">
    <source>
        <dbReference type="PROSITE-ProRule" id="PRU00848"/>
    </source>
</evidence>